<feature type="domain" description="VOC" evidence="1">
    <location>
        <begin position="158"/>
        <end position="311"/>
    </location>
</feature>
<gene>
    <name evidence="2" type="ORF">SAMN05660703_3128</name>
</gene>
<dbReference type="Gene3D" id="3.10.180.10">
    <property type="entry name" value="2,3-Dihydroxybiphenyl 1,2-Dioxygenase, domain 1"/>
    <property type="match status" value="2"/>
</dbReference>
<dbReference type="STRING" id="504486.SAMN05660703_3128"/>
<accession>A0A1W2CQM5</accession>
<evidence type="ECO:0000313" key="2">
    <source>
        <dbReference type="EMBL" id="SMC87182.1"/>
    </source>
</evidence>
<dbReference type="EMBL" id="FWXO01000007">
    <property type="protein sequence ID" value="SMC87182.1"/>
    <property type="molecule type" value="Genomic_DNA"/>
</dbReference>
<dbReference type="InterPro" id="IPR029068">
    <property type="entry name" value="Glyas_Bleomycin-R_OHBP_Dase"/>
</dbReference>
<dbReference type="InterPro" id="IPR004360">
    <property type="entry name" value="Glyas_Fos-R_dOase_dom"/>
</dbReference>
<dbReference type="Proteomes" id="UP000192360">
    <property type="component" value="Unassembled WGS sequence"/>
</dbReference>
<sequence length="352" mass="40114">MNKVINGIQQIGIGVYNAKEVFNWYRKYLCFDILVFNDEADAELMKKYTNNKIYSRRALLSLNMLGGGGLEIWQFKNRLPEPSKTEMFLGDLGINSMKIRSNNINHSYTLLENFKLKSQSESSICNAEHFFISDPWNNIIQIIHDNYEFVKTGTSVGGVLGAIIGVSNMDASLSFYQKLLGYDIIESDRTGVFDDFVHLPGGTHAFRRVVLKHSPRDIGGFGELLGPTSIELLQVLNRQPNKIYENRIWGDTGFIHICFDINGMKAFREEAKALKYPFTVDSSDSFDMGEAAGHFSYIEDPDGTLIEFVETHKVPIVKQLGIYINMKKRNPSKPLPKWLIKAMKVHRIKRNL</sequence>
<keyword evidence="2" id="KW-0223">Dioxygenase</keyword>
<organism evidence="2 3">
    <name type="scientific">Cellulophaga tyrosinoxydans</name>
    <dbReference type="NCBI Taxonomy" id="504486"/>
    <lineage>
        <taxon>Bacteria</taxon>
        <taxon>Pseudomonadati</taxon>
        <taxon>Bacteroidota</taxon>
        <taxon>Flavobacteriia</taxon>
        <taxon>Flavobacteriales</taxon>
        <taxon>Flavobacteriaceae</taxon>
        <taxon>Cellulophaga</taxon>
    </lineage>
</organism>
<proteinExistence type="predicted"/>
<evidence type="ECO:0000313" key="3">
    <source>
        <dbReference type="Proteomes" id="UP000192360"/>
    </source>
</evidence>
<dbReference type="Pfam" id="PF00903">
    <property type="entry name" value="Glyoxalase"/>
    <property type="match status" value="1"/>
</dbReference>
<dbReference type="GO" id="GO:0051213">
    <property type="term" value="F:dioxygenase activity"/>
    <property type="evidence" value="ECO:0007669"/>
    <property type="project" value="UniProtKB-KW"/>
</dbReference>
<protein>
    <submittedName>
        <fullName evidence="2">Catechol 2,3-dioxygenase</fullName>
    </submittedName>
</protein>
<keyword evidence="3" id="KW-1185">Reference proteome</keyword>
<name>A0A1W2CQM5_9FLAO</name>
<dbReference type="OrthoDB" id="9795618at2"/>
<dbReference type="PROSITE" id="PS51819">
    <property type="entry name" value="VOC"/>
    <property type="match status" value="1"/>
</dbReference>
<keyword evidence="2" id="KW-0560">Oxidoreductase</keyword>
<evidence type="ECO:0000259" key="1">
    <source>
        <dbReference type="PROSITE" id="PS51819"/>
    </source>
</evidence>
<dbReference type="SUPFAM" id="SSF54593">
    <property type="entry name" value="Glyoxalase/Bleomycin resistance protein/Dihydroxybiphenyl dioxygenase"/>
    <property type="match status" value="2"/>
</dbReference>
<dbReference type="RefSeq" id="WP_084063088.1">
    <property type="nucleotide sequence ID" value="NZ_FWXO01000007.1"/>
</dbReference>
<dbReference type="CDD" id="cd06587">
    <property type="entry name" value="VOC"/>
    <property type="match status" value="1"/>
</dbReference>
<dbReference type="InterPro" id="IPR037523">
    <property type="entry name" value="VOC_core"/>
</dbReference>
<reference evidence="2 3" key="1">
    <citation type="submission" date="2017-04" db="EMBL/GenBank/DDBJ databases">
        <authorList>
            <person name="Afonso C.L."/>
            <person name="Miller P.J."/>
            <person name="Scott M.A."/>
            <person name="Spackman E."/>
            <person name="Goraichik I."/>
            <person name="Dimitrov K.M."/>
            <person name="Suarez D.L."/>
            <person name="Swayne D.E."/>
        </authorList>
    </citation>
    <scope>NUCLEOTIDE SEQUENCE [LARGE SCALE GENOMIC DNA]</scope>
    <source>
        <strain evidence="2 3">DSM 21164</strain>
    </source>
</reference>
<dbReference type="AlphaFoldDB" id="A0A1W2CQM5"/>